<evidence type="ECO:0000256" key="2">
    <source>
        <dbReference type="SAM" id="Phobius"/>
    </source>
</evidence>
<sequence length="184" mass="18811">MFEDVDGPEQKTLIRLLIVIGIGLPILIEVATFGSMLGHHVVGDGGDGGDAATGTPTAVETGAVAGDEILDEPNLTARIASASVVTENDGWRVTLTVNATNTGQTPAAVRLGGVTSRSGSTVDGAASTDRIQPGESASVTESWLLPPGERPGSLTVTTVRYPPDGTPETETHTVTLGDIPVSNR</sequence>
<comment type="caution">
    <text evidence="3">The sequence shown here is derived from an EMBL/GenBank/DDBJ whole genome shotgun (WGS) entry which is preliminary data.</text>
</comment>
<dbReference type="EMBL" id="JAHQXE010000005">
    <property type="protein sequence ID" value="MBV0903407.1"/>
    <property type="molecule type" value="Genomic_DNA"/>
</dbReference>
<keyword evidence="2" id="KW-0812">Transmembrane</keyword>
<dbReference type="AlphaFoldDB" id="A0AA41G307"/>
<evidence type="ECO:0000256" key="1">
    <source>
        <dbReference type="SAM" id="MobiDB-lite"/>
    </source>
</evidence>
<organism evidence="3 4">
    <name type="scientific">Haloarcula salina</name>
    <dbReference type="NCBI Taxonomy" id="1429914"/>
    <lineage>
        <taxon>Archaea</taxon>
        <taxon>Methanobacteriati</taxon>
        <taxon>Methanobacteriota</taxon>
        <taxon>Stenosarchaea group</taxon>
        <taxon>Halobacteria</taxon>
        <taxon>Halobacteriales</taxon>
        <taxon>Haloarculaceae</taxon>
        <taxon>Haloarcula</taxon>
    </lineage>
</organism>
<reference evidence="3" key="1">
    <citation type="submission" date="2021-06" db="EMBL/GenBank/DDBJ databases">
        <title>New haloarchaea isolates fom saline soil.</title>
        <authorList>
            <person name="Duran-Viseras A."/>
            <person name="Sanchez-Porro C.S."/>
            <person name="Ventosa A."/>
        </authorList>
    </citation>
    <scope>NUCLEOTIDE SEQUENCE</scope>
    <source>
        <strain evidence="3">JCM 18369</strain>
    </source>
</reference>
<feature type="region of interest" description="Disordered" evidence="1">
    <location>
        <begin position="114"/>
        <end position="137"/>
    </location>
</feature>
<proteinExistence type="predicted"/>
<keyword evidence="2" id="KW-1133">Transmembrane helix</keyword>
<keyword evidence="4" id="KW-1185">Reference proteome</keyword>
<dbReference type="RefSeq" id="WP_162414134.1">
    <property type="nucleotide sequence ID" value="NZ_JAHQXE010000005.1"/>
</dbReference>
<evidence type="ECO:0000313" key="3">
    <source>
        <dbReference type="EMBL" id="MBV0903407.1"/>
    </source>
</evidence>
<name>A0AA41G307_9EURY</name>
<accession>A0AA41G307</accession>
<feature type="transmembrane region" description="Helical" evidence="2">
    <location>
        <begin position="12"/>
        <end position="31"/>
    </location>
</feature>
<protein>
    <submittedName>
        <fullName evidence="3">Uncharacterized protein</fullName>
    </submittedName>
</protein>
<keyword evidence="2" id="KW-0472">Membrane</keyword>
<dbReference type="Proteomes" id="UP001166304">
    <property type="component" value="Unassembled WGS sequence"/>
</dbReference>
<evidence type="ECO:0000313" key="4">
    <source>
        <dbReference type="Proteomes" id="UP001166304"/>
    </source>
</evidence>
<gene>
    <name evidence="3" type="ORF">KTS37_16595</name>
</gene>